<comment type="caution">
    <text evidence="1">The sequence shown here is derived from an EMBL/GenBank/DDBJ whole genome shotgun (WGS) entry which is preliminary data.</text>
</comment>
<accession>A0AAV4QN12</accession>
<keyword evidence="2" id="KW-1185">Reference proteome</keyword>
<evidence type="ECO:0000313" key="1">
    <source>
        <dbReference type="EMBL" id="GIY11053.1"/>
    </source>
</evidence>
<dbReference type="AlphaFoldDB" id="A0AAV4QN12"/>
<proteinExistence type="predicted"/>
<organism evidence="1 2">
    <name type="scientific">Caerostris extrusa</name>
    <name type="common">Bark spider</name>
    <name type="synonym">Caerostris bankana</name>
    <dbReference type="NCBI Taxonomy" id="172846"/>
    <lineage>
        <taxon>Eukaryota</taxon>
        <taxon>Metazoa</taxon>
        <taxon>Ecdysozoa</taxon>
        <taxon>Arthropoda</taxon>
        <taxon>Chelicerata</taxon>
        <taxon>Arachnida</taxon>
        <taxon>Araneae</taxon>
        <taxon>Araneomorphae</taxon>
        <taxon>Entelegynae</taxon>
        <taxon>Araneoidea</taxon>
        <taxon>Araneidae</taxon>
        <taxon>Caerostris</taxon>
    </lineage>
</organism>
<gene>
    <name evidence="1" type="ORF">CEXT_200381</name>
</gene>
<dbReference type="EMBL" id="BPLR01006599">
    <property type="protein sequence ID" value="GIY11053.1"/>
    <property type="molecule type" value="Genomic_DNA"/>
</dbReference>
<evidence type="ECO:0000313" key="2">
    <source>
        <dbReference type="Proteomes" id="UP001054945"/>
    </source>
</evidence>
<name>A0AAV4QN12_CAEEX</name>
<protein>
    <submittedName>
        <fullName evidence="1">Uncharacterized protein</fullName>
    </submittedName>
</protein>
<reference evidence="1 2" key="1">
    <citation type="submission" date="2021-06" db="EMBL/GenBank/DDBJ databases">
        <title>Caerostris extrusa draft genome.</title>
        <authorList>
            <person name="Kono N."/>
            <person name="Arakawa K."/>
        </authorList>
    </citation>
    <scope>NUCLEOTIDE SEQUENCE [LARGE SCALE GENOMIC DNA]</scope>
</reference>
<sequence length="194" mass="21333">MRNFFEANGSLNGMLKYLDEIKEEDLRSFISRNANSENGVPPPPLHLVSTPGDYGDALHLVSLSVTGSAPASPYTWFSSSVSGAPWLRPYYRFPLFSVSGCVPGEALHLVSQLLLSPGALRRRPIPGISFSCPGCAPASPYTWFLFCLRVPAASPYTWFPLFCLRAPRRRPTPGFNSFVSGAPRYRPYPGAPYT</sequence>
<dbReference type="Proteomes" id="UP001054945">
    <property type="component" value="Unassembled WGS sequence"/>
</dbReference>